<organism evidence="2">
    <name type="scientific">Strongyloides ratti</name>
    <name type="common">Parasitic roundworm</name>
    <dbReference type="NCBI Taxonomy" id="34506"/>
    <lineage>
        <taxon>Eukaryota</taxon>
        <taxon>Metazoa</taxon>
        <taxon>Ecdysozoa</taxon>
        <taxon>Nematoda</taxon>
        <taxon>Chromadorea</taxon>
        <taxon>Rhabditida</taxon>
        <taxon>Tylenchina</taxon>
        <taxon>Panagrolaimomorpha</taxon>
        <taxon>Strongyloidoidea</taxon>
        <taxon>Strongyloididae</taxon>
        <taxon>Strongyloides</taxon>
    </lineage>
</organism>
<name>A0A090KVN2_STRRB</name>
<dbReference type="AlphaFoldDB" id="A0A090KVN2"/>
<accession>A0A090KVN2</accession>
<reference evidence="4" key="3">
    <citation type="submission" date="2020-12" db="UniProtKB">
        <authorList>
            <consortium name="WormBaseParasite"/>
        </authorList>
    </citation>
    <scope>IDENTIFICATION</scope>
</reference>
<dbReference type="WormBase" id="SRAE_0000060500">
    <property type="protein sequence ID" value="SRP02556"/>
    <property type="gene ID" value="WBGene00256351"/>
</dbReference>
<evidence type="ECO:0000313" key="2">
    <source>
        <dbReference type="EMBL" id="CEF61481.1"/>
    </source>
</evidence>
<sequence>MEYELALGFKKPGSPSVQQLYSFIARWKNNSTNCRNGKVKKSIQSIKTFIKKARTEGMNLTAVIQLASEAVNSMTHSNSGTAKQLFLNETSNEIDIVLKYCPYEAPFHKPYCFKYDKSTLWQEAEVVPKLSKSLYKIHFHEKFHIRTINEIKCKKTKKQEISGDEESEEESVNFMSTA</sequence>
<reference evidence="2" key="1">
    <citation type="submission" date="2014-09" db="EMBL/GenBank/DDBJ databases">
        <authorList>
            <person name="Aslett A.Martin."/>
        </authorList>
    </citation>
    <scope>NUCLEOTIDE SEQUENCE</scope>
    <source>
        <strain evidence="2">ED321 Heterogonic</strain>
    </source>
</reference>
<dbReference type="EMBL" id="LN609409">
    <property type="protein sequence ID" value="CEF61481.1"/>
    <property type="molecule type" value="Genomic_DNA"/>
</dbReference>
<protein>
    <submittedName>
        <fullName evidence="2 4">Uncharacterized protein</fullName>
    </submittedName>
</protein>
<evidence type="ECO:0000313" key="5">
    <source>
        <dbReference type="WormBase" id="SRAE_0000060500"/>
    </source>
</evidence>
<evidence type="ECO:0000256" key="1">
    <source>
        <dbReference type="SAM" id="MobiDB-lite"/>
    </source>
</evidence>
<dbReference type="RefSeq" id="XP_024500690.1">
    <property type="nucleotide sequence ID" value="XM_024646516.1"/>
</dbReference>
<gene>
    <name evidence="2 4 5" type="ORF">SRAE_0000060500</name>
</gene>
<evidence type="ECO:0000313" key="4">
    <source>
        <dbReference type="WBParaSite" id="SRAE_0000060500.1"/>
    </source>
</evidence>
<dbReference type="Proteomes" id="UP000035682">
    <property type="component" value="Unplaced"/>
</dbReference>
<feature type="region of interest" description="Disordered" evidence="1">
    <location>
        <begin position="157"/>
        <end position="178"/>
    </location>
</feature>
<dbReference type="CTD" id="36373849"/>
<proteinExistence type="predicted"/>
<keyword evidence="3" id="KW-1185">Reference proteome</keyword>
<evidence type="ECO:0000313" key="3">
    <source>
        <dbReference type="Proteomes" id="UP000035682"/>
    </source>
</evidence>
<dbReference type="GeneID" id="36373849"/>
<feature type="compositionally biased region" description="Acidic residues" evidence="1">
    <location>
        <begin position="162"/>
        <end position="171"/>
    </location>
</feature>
<reference evidence="3" key="2">
    <citation type="submission" date="2014-09" db="EMBL/GenBank/DDBJ databases">
        <authorList>
            <person name="Martin A.A."/>
        </authorList>
    </citation>
    <scope>NUCLEOTIDE SEQUENCE</scope>
    <source>
        <strain evidence="3">ED321</strain>
    </source>
</reference>
<dbReference type="WBParaSite" id="SRAE_0000060500.1">
    <property type="protein sequence ID" value="SRAE_0000060500.1"/>
    <property type="gene ID" value="WBGene00256351"/>
</dbReference>